<feature type="compositionally biased region" description="Low complexity" evidence="11">
    <location>
        <begin position="534"/>
        <end position="543"/>
    </location>
</feature>
<dbReference type="Pfam" id="PF01593">
    <property type="entry name" value="Amino_oxidase"/>
    <property type="match status" value="1"/>
</dbReference>
<evidence type="ECO:0000256" key="1">
    <source>
        <dbReference type="ARBA" id="ARBA00001974"/>
    </source>
</evidence>
<keyword evidence="3 10" id="KW-0560">Oxidoreductase</keyword>
<dbReference type="InterPro" id="IPR036188">
    <property type="entry name" value="FAD/NAD-bd_sf"/>
</dbReference>
<dbReference type="InterPro" id="IPR002937">
    <property type="entry name" value="Amino_oxidase"/>
</dbReference>
<protein>
    <recommendedName>
        <fullName evidence="6">4,4'-diaponeurosporene oxygenase</fullName>
    </recommendedName>
    <alternativeName>
        <fullName evidence="7">4,4'-diaponeurosporene oxidase</fullName>
    </alternativeName>
    <alternativeName>
        <fullName evidence="8">Carotenoid oxidase</fullName>
    </alternativeName>
</protein>
<feature type="compositionally biased region" description="Pro residues" evidence="11">
    <location>
        <begin position="498"/>
        <end position="507"/>
    </location>
</feature>
<accession>A0ABU8MXB2</accession>
<evidence type="ECO:0000256" key="3">
    <source>
        <dbReference type="ARBA" id="ARBA00023002"/>
    </source>
</evidence>
<sequence>MRVVVVGAGLGGLATAARLAAAGHDVEVHEQADTAGGKLGVVEREGFTFDTGPSLLTLPGLLADLFATTGGPADLPVEPVDPACEYRFADGTRLALPHDPAEIPAAFEAALGGGTGAAWARLHARSRHLWELVGEDVLRRPLTLRALARMSASPSGLAAVAPWRTVRGLARRLLPDPRQRTWLERYATYSGSDPRRTPAVLSVTSFVEQEFGAWYVPGGLRRIVDVLLDRCRALGVAVHLSSPVHAVLVEGGRAVGVRLDDREVRADAVVANADAAELYGHLLPRAAAGRVRRRLRRTAPSSAGFVLLLGLDGRAPGAAHRVFFPADYTAEFDAVFGPHPRPVDDPTIYVHAPDDPALRPDDASEGWFVLVNAPVHHPGRGVDWNAPGLADRYAEHVLDTLAARGVDVRDRLRFVEIRTPADLERATLSPGGAIYGTASHGPRAALRRPANAAPVPGLHLVGGSAHPGGGIPLVLMSAEIVAGLIGPAGTPAGSSAAPPRPAAPARPRPAGATPPGTSSPSSTPDPAPRPAGPRPRTTGGRRG</sequence>
<dbReference type="PANTHER" id="PTHR43734">
    <property type="entry name" value="PHYTOENE DESATURASE"/>
    <property type="match status" value="1"/>
</dbReference>
<evidence type="ECO:0000256" key="6">
    <source>
        <dbReference type="ARBA" id="ARBA00039159"/>
    </source>
</evidence>
<comment type="cofactor">
    <cofactor evidence="1">
        <name>FAD</name>
        <dbReference type="ChEBI" id="CHEBI:57692"/>
    </cofactor>
</comment>
<dbReference type="Gene3D" id="3.50.50.60">
    <property type="entry name" value="FAD/NAD(P)-binding domain"/>
    <property type="match status" value="2"/>
</dbReference>
<dbReference type="NCBIfam" id="TIGR02734">
    <property type="entry name" value="crtI_fam"/>
    <property type="match status" value="1"/>
</dbReference>
<evidence type="ECO:0000256" key="9">
    <source>
        <dbReference type="ARBA" id="ARBA00048532"/>
    </source>
</evidence>
<evidence type="ECO:0000313" key="13">
    <source>
        <dbReference type="EMBL" id="MEJ2871953.1"/>
    </source>
</evidence>
<comment type="catalytic activity">
    <reaction evidence="9">
        <text>all-trans-4,4'-diaponeurosporene + 2 AH2 + 2 O2 = 4,4'-diaponeurosporenal + 2 A + 3 H2O</text>
        <dbReference type="Rhea" id="RHEA:56104"/>
        <dbReference type="ChEBI" id="CHEBI:13193"/>
        <dbReference type="ChEBI" id="CHEBI:15377"/>
        <dbReference type="ChEBI" id="CHEBI:15379"/>
        <dbReference type="ChEBI" id="CHEBI:17499"/>
        <dbReference type="ChEBI" id="CHEBI:62743"/>
        <dbReference type="ChEBI" id="CHEBI:79065"/>
    </reaction>
</comment>
<evidence type="ECO:0000256" key="8">
    <source>
        <dbReference type="ARBA" id="ARBA00042619"/>
    </source>
</evidence>
<name>A0ABU8MXB2_9PSEU</name>
<dbReference type="SUPFAM" id="SSF51905">
    <property type="entry name" value="FAD/NAD(P)-binding domain"/>
    <property type="match status" value="1"/>
</dbReference>
<evidence type="ECO:0000256" key="2">
    <source>
        <dbReference type="ARBA" id="ARBA00022746"/>
    </source>
</evidence>
<reference evidence="13 14" key="1">
    <citation type="submission" date="2024-03" db="EMBL/GenBank/DDBJ databases">
        <title>Actinomycetospora sp. OC33-EN08, a novel actinomycete isolated from wild orchid (Aerides multiflora).</title>
        <authorList>
            <person name="Suriyachadkun C."/>
        </authorList>
    </citation>
    <scope>NUCLEOTIDE SEQUENCE [LARGE SCALE GENOMIC DNA]</scope>
    <source>
        <strain evidence="13 14">OC33-EN08</strain>
    </source>
</reference>
<evidence type="ECO:0000256" key="11">
    <source>
        <dbReference type="SAM" id="MobiDB-lite"/>
    </source>
</evidence>
<comment type="similarity">
    <text evidence="5">Belongs to the carotenoid/retinoid oxidoreductase family. CrtP subfamily.</text>
</comment>
<evidence type="ECO:0000259" key="12">
    <source>
        <dbReference type="Pfam" id="PF01593"/>
    </source>
</evidence>
<comment type="caution">
    <text evidence="13">The sequence shown here is derived from an EMBL/GenBank/DDBJ whole genome shotgun (WGS) entry which is preliminary data.</text>
</comment>
<evidence type="ECO:0000256" key="5">
    <source>
        <dbReference type="ARBA" id="ARBA00038194"/>
    </source>
</evidence>
<comment type="pathway">
    <text evidence="4">Carotenoid biosynthesis; staphyloxanthin biosynthesis; staphyloxanthin from farnesyl diphosphate: step 3/5.</text>
</comment>
<feature type="compositionally biased region" description="Low complexity" evidence="11">
    <location>
        <begin position="508"/>
        <end position="522"/>
    </location>
</feature>
<feature type="compositionally biased region" description="Pro residues" evidence="11">
    <location>
        <begin position="523"/>
        <end position="533"/>
    </location>
</feature>
<dbReference type="EMBL" id="JBBEGN010000034">
    <property type="protein sequence ID" value="MEJ2871953.1"/>
    <property type="molecule type" value="Genomic_DNA"/>
</dbReference>
<feature type="region of interest" description="Disordered" evidence="11">
    <location>
        <begin position="490"/>
        <end position="543"/>
    </location>
</feature>
<dbReference type="Proteomes" id="UP001385809">
    <property type="component" value="Unassembled WGS sequence"/>
</dbReference>
<evidence type="ECO:0000256" key="10">
    <source>
        <dbReference type="RuleBase" id="RU362075"/>
    </source>
</evidence>
<dbReference type="PANTHER" id="PTHR43734:SF7">
    <property type="entry name" value="4,4'-DIAPONEUROSPORENE OXYGENASE"/>
    <property type="match status" value="1"/>
</dbReference>
<dbReference type="GO" id="GO:0016491">
    <property type="term" value="F:oxidoreductase activity"/>
    <property type="evidence" value="ECO:0007669"/>
    <property type="project" value="UniProtKB-KW"/>
</dbReference>
<dbReference type="RefSeq" id="WP_337698533.1">
    <property type="nucleotide sequence ID" value="NZ_JBBEGN010000034.1"/>
</dbReference>
<evidence type="ECO:0000256" key="7">
    <source>
        <dbReference type="ARBA" id="ARBA00041900"/>
    </source>
</evidence>
<gene>
    <name evidence="13" type="primary">crtI</name>
    <name evidence="13" type="ORF">WCD74_29630</name>
</gene>
<proteinExistence type="inferred from homology"/>
<evidence type="ECO:0000256" key="4">
    <source>
        <dbReference type="ARBA" id="ARBA00037901"/>
    </source>
</evidence>
<keyword evidence="14" id="KW-1185">Reference proteome</keyword>
<organism evidence="13 14">
    <name type="scientific">Actinomycetospora aurantiaca</name>
    <dbReference type="NCBI Taxonomy" id="3129233"/>
    <lineage>
        <taxon>Bacteria</taxon>
        <taxon>Bacillati</taxon>
        <taxon>Actinomycetota</taxon>
        <taxon>Actinomycetes</taxon>
        <taxon>Pseudonocardiales</taxon>
        <taxon>Pseudonocardiaceae</taxon>
        <taxon>Actinomycetospora</taxon>
    </lineage>
</organism>
<evidence type="ECO:0000313" key="14">
    <source>
        <dbReference type="Proteomes" id="UP001385809"/>
    </source>
</evidence>
<dbReference type="InterPro" id="IPR014105">
    <property type="entry name" value="Carotenoid/retinoid_OxRdtase"/>
</dbReference>
<keyword evidence="2 10" id="KW-0125">Carotenoid biosynthesis</keyword>
<feature type="domain" description="Amine oxidase" evidence="12">
    <location>
        <begin position="10"/>
        <end position="284"/>
    </location>
</feature>